<dbReference type="EMBL" id="VSSQ01111056">
    <property type="protein sequence ID" value="MPN48582.1"/>
    <property type="molecule type" value="Genomic_DNA"/>
</dbReference>
<evidence type="ECO:0000313" key="1">
    <source>
        <dbReference type="EMBL" id="MPN48582.1"/>
    </source>
</evidence>
<reference evidence="1" key="1">
    <citation type="submission" date="2019-08" db="EMBL/GenBank/DDBJ databases">
        <authorList>
            <person name="Kucharzyk K."/>
            <person name="Murdoch R.W."/>
            <person name="Higgins S."/>
            <person name="Loffler F."/>
        </authorList>
    </citation>
    <scope>NUCLEOTIDE SEQUENCE</scope>
</reference>
<name>A0A645ICN0_9ZZZZ</name>
<protein>
    <submittedName>
        <fullName evidence="1">Uncharacterized protein</fullName>
    </submittedName>
</protein>
<sequence>MKNHAAKVFQHAGSVGVSTLNDIQYRLLRQTVREIRPLNQTGGSRSAQDQLGYAVSLMSGHVPHSDGSARGMA</sequence>
<organism evidence="1">
    <name type="scientific">bioreactor metagenome</name>
    <dbReference type="NCBI Taxonomy" id="1076179"/>
    <lineage>
        <taxon>unclassified sequences</taxon>
        <taxon>metagenomes</taxon>
        <taxon>ecological metagenomes</taxon>
    </lineage>
</organism>
<comment type="caution">
    <text evidence="1">The sequence shown here is derived from an EMBL/GenBank/DDBJ whole genome shotgun (WGS) entry which is preliminary data.</text>
</comment>
<accession>A0A645ICN0</accession>
<gene>
    <name evidence="1" type="ORF">SDC9_196192</name>
</gene>
<dbReference type="AlphaFoldDB" id="A0A645ICN0"/>
<proteinExistence type="predicted"/>